<reference evidence="1" key="1">
    <citation type="journal article" date="2019" name="Philos. Trans. R. Soc. Lond., B, Biol. Sci.">
        <title>Targeted metagenomic recovery of four divergent viruses reveals shared and distinctive characteristics of giant viruses of marine eukaryotes.</title>
        <authorList>
            <person name="Needham D.M."/>
            <person name="Poirier C."/>
            <person name="Hehenberger E."/>
            <person name="Jimenez V."/>
            <person name="Swalwell J.E."/>
            <person name="Santoro A.E."/>
            <person name="Worden A.Z."/>
        </authorList>
    </citation>
    <scope>NUCLEOTIDE SEQUENCE</scope>
    <source>
        <strain evidence="1">OPacV-662</strain>
    </source>
</reference>
<dbReference type="EMBL" id="MN448274">
    <property type="protein sequence ID" value="QFG73916.1"/>
    <property type="molecule type" value="Genomic_DNA"/>
</dbReference>
<sequence>MKNTDTSKEISKNLDECIEIGQNIINTFEENSEGFNHNKKTMEEITYLNTMSKIHLQRMHSVWWRLYYYFKPLPIHPKFKTNDQHDIESIKHDIESIKPNNESINNEPDLPSQEQLKHLHTIAGTINKQLTQHNKYLDDALDKTNETIEQMHETSHRARWI</sequence>
<organism evidence="1">
    <name type="scientific">Megaviridae environmental sample</name>
    <dbReference type="NCBI Taxonomy" id="1737588"/>
    <lineage>
        <taxon>Viruses</taxon>
        <taxon>Varidnaviria</taxon>
        <taxon>Bamfordvirae</taxon>
        <taxon>Nucleocytoviricota</taxon>
        <taxon>Megaviricetes</taxon>
        <taxon>Imitervirales</taxon>
        <taxon>Mimiviridae</taxon>
        <taxon>environmental samples</taxon>
    </lineage>
</organism>
<accession>A0A5J6VI97</accession>
<proteinExistence type="predicted"/>
<protein>
    <submittedName>
        <fullName evidence="1">Uncharacterized protein</fullName>
    </submittedName>
</protein>
<name>A0A5J6VI97_9VIRU</name>
<evidence type="ECO:0000313" key="1">
    <source>
        <dbReference type="EMBL" id="QFG73916.1"/>
    </source>
</evidence>